<dbReference type="InterPro" id="IPR000182">
    <property type="entry name" value="GNAT_dom"/>
</dbReference>
<proteinExistence type="predicted"/>
<gene>
    <name evidence="4" type="ORF">M5X16_18350</name>
    <name evidence="5" type="ORF">PC41400_26660</name>
</gene>
<reference evidence="4 7" key="2">
    <citation type="submission" date="2022-05" db="EMBL/GenBank/DDBJ databases">
        <title>Genome Sequencing of Bee-Associated Microbes.</title>
        <authorList>
            <person name="Dunlap C."/>
        </authorList>
    </citation>
    <scope>NUCLEOTIDE SEQUENCE [LARGE SCALE GENOMIC DNA]</scope>
    <source>
        <strain evidence="4 7">NRRL B-23120</strain>
    </source>
</reference>
<keyword evidence="1 5" id="KW-0808">Transferase</keyword>
<dbReference type="Pfam" id="PF00583">
    <property type="entry name" value="Acetyltransf_1"/>
    <property type="match status" value="1"/>
</dbReference>
<dbReference type="OrthoDB" id="9792929at2"/>
<dbReference type="KEGG" id="pchi:PC41400_26660"/>
<accession>A0A410X396</accession>
<dbReference type="GO" id="GO:0016747">
    <property type="term" value="F:acyltransferase activity, transferring groups other than amino-acyl groups"/>
    <property type="evidence" value="ECO:0007669"/>
    <property type="project" value="InterPro"/>
</dbReference>
<evidence type="ECO:0000313" key="7">
    <source>
        <dbReference type="Proteomes" id="UP001527202"/>
    </source>
</evidence>
<dbReference type="Gene3D" id="3.40.630.30">
    <property type="match status" value="1"/>
</dbReference>
<dbReference type="CDD" id="cd04301">
    <property type="entry name" value="NAT_SF"/>
    <property type="match status" value="1"/>
</dbReference>
<evidence type="ECO:0000313" key="6">
    <source>
        <dbReference type="Proteomes" id="UP000288943"/>
    </source>
</evidence>
<organism evidence="5 6">
    <name type="scientific">Paenibacillus chitinolyticus</name>
    <dbReference type="NCBI Taxonomy" id="79263"/>
    <lineage>
        <taxon>Bacteria</taxon>
        <taxon>Bacillati</taxon>
        <taxon>Bacillota</taxon>
        <taxon>Bacilli</taxon>
        <taxon>Bacillales</taxon>
        <taxon>Paenibacillaceae</taxon>
        <taxon>Paenibacillus</taxon>
    </lineage>
</organism>
<evidence type="ECO:0000256" key="2">
    <source>
        <dbReference type="ARBA" id="ARBA00023315"/>
    </source>
</evidence>
<dbReference type="PANTHER" id="PTHR43877">
    <property type="entry name" value="AMINOALKYLPHOSPHONATE N-ACETYLTRANSFERASE-RELATED-RELATED"/>
    <property type="match status" value="1"/>
</dbReference>
<dbReference type="RefSeq" id="WP_042234674.1">
    <property type="nucleotide sequence ID" value="NZ_BQWH01000014.1"/>
</dbReference>
<dbReference type="Proteomes" id="UP000288943">
    <property type="component" value="Chromosome"/>
</dbReference>
<protein>
    <submittedName>
        <fullName evidence="4 5">N-acetyltransferase</fullName>
    </submittedName>
</protein>
<name>A0A410X396_9BACL</name>
<dbReference type="EMBL" id="JAMDMJ010000024">
    <property type="protein sequence ID" value="MCY9597729.1"/>
    <property type="molecule type" value="Genomic_DNA"/>
</dbReference>
<reference evidence="5 6" key="1">
    <citation type="submission" date="2018-01" db="EMBL/GenBank/DDBJ databases">
        <title>The whole genome sequencing and assembly of Paenibacillus chitinolyticus KCCM 41400 strain.</title>
        <authorList>
            <person name="Kim J.-Y."/>
            <person name="Park M.-K."/>
            <person name="Lee Y.-J."/>
            <person name="Yi H."/>
            <person name="Bahn Y.-S."/>
            <person name="Kim J.F."/>
            <person name="Lee D.-W."/>
        </authorList>
    </citation>
    <scope>NUCLEOTIDE SEQUENCE [LARGE SCALE GENOMIC DNA]</scope>
    <source>
        <strain evidence="5 6">KCCM 41400</strain>
    </source>
</reference>
<dbReference type="EMBL" id="CP026520">
    <property type="protein sequence ID" value="QAV21061.1"/>
    <property type="molecule type" value="Genomic_DNA"/>
</dbReference>
<dbReference type="GeneID" id="95378377"/>
<evidence type="ECO:0000313" key="4">
    <source>
        <dbReference type="EMBL" id="MCY9597729.1"/>
    </source>
</evidence>
<dbReference type="SUPFAM" id="SSF55729">
    <property type="entry name" value="Acyl-CoA N-acyltransferases (Nat)"/>
    <property type="match status" value="1"/>
</dbReference>
<dbReference type="InterPro" id="IPR016181">
    <property type="entry name" value="Acyl_CoA_acyltransferase"/>
</dbReference>
<sequence>MTTDSVSIRPATAEDTRQLHDLMIQYIVDFYKRPRPDERELDKLIGHLRENPSAGLQFVAEKDGTLVGFATLYFSFSTLQVKRTAVLNDLFVDASARGHKVGERLFRSCLAYIREQGFAYMTWETAKDNTAAQSLYNKMGGHVSTDWLVYEIE</sequence>
<evidence type="ECO:0000313" key="5">
    <source>
        <dbReference type="EMBL" id="QAV21061.1"/>
    </source>
</evidence>
<dbReference type="InterPro" id="IPR050832">
    <property type="entry name" value="Bact_Acetyltransf"/>
</dbReference>
<evidence type="ECO:0000259" key="3">
    <source>
        <dbReference type="PROSITE" id="PS51186"/>
    </source>
</evidence>
<feature type="domain" description="N-acetyltransferase" evidence="3">
    <location>
        <begin position="6"/>
        <end position="153"/>
    </location>
</feature>
<dbReference type="AlphaFoldDB" id="A0A410X396"/>
<dbReference type="Proteomes" id="UP001527202">
    <property type="component" value="Unassembled WGS sequence"/>
</dbReference>
<evidence type="ECO:0000256" key="1">
    <source>
        <dbReference type="ARBA" id="ARBA00022679"/>
    </source>
</evidence>
<keyword evidence="7" id="KW-1185">Reference proteome</keyword>
<keyword evidence="2" id="KW-0012">Acyltransferase</keyword>
<dbReference type="PROSITE" id="PS51186">
    <property type="entry name" value="GNAT"/>
    <property type="match status" value="1"/>
</dbReference>